<feature type="region of interest" description="Disordered" evidence="1">
    <location>
        <begin position="90"/>
        <end position="111"/>
    </location>
</feature>
<sequence>MSQLLTALKQSDTNNSQQSNSKNNDAETMKIVHPMRAVKAQQSRSKWIVPILIALLPAASIVAYKLYQQSSVTTLVALNTQPVVVDKTPSASTNTVLQPPQKPQTAPTTSAGDVIFMPYPEMVTEPLPINDSLYSAAPAYVSHTDANPSLHDSDSQYGDLGPTYDDVVTKPVKRAAKALPASHDPYKLDNLDLSDLSPDLAAKLKSAIVATDGKDYQDSDVDRSTAERNATEEKAASVTSAVATNSQVTPIGLLPAAVQRQLPKMNFNQHIYSSTPAKRWVKVNGHERHQGDMVAKGVKLVKIESRDVILAFDGYKFSMPALSEW</sequence>
<protein>
    <recommendedName>
        <fullName evidence="2">Type II secretion system protein GspB C-terminal domain-containing protein</fullName>
    </recommendedName>
</protein>
<organism evidence="3 4">
    <name type="scientific">Photobacterium aquimaris</name>
    <dbReference type="NCBI Taxonomy" id="512643"/>
    <lineage>
        <taxon>Bacteria</taxon>
        <taxon>Pseudomonadati</taxon>
        <taxon>Pseudomonadota</taxon>
        <taxon>Gammaproteobacteria</taxon>
        <taxon>Vibrionales</taxon>
        <taxon>Vibrionaceae</taxon>
        <taxon>Photobacterium</taxon>
    </lineage>
</organism>
<feature type="compositionally biased region" description="Low complexity" evidence="1">
    <location>
        <begin position="9"/>
        <end position="23"/>
    </location>
</feature>
<accession>A0A1Y6L3J7</accession>
<dbReference type="InterPro" id="IPR032389">
    <property type="entry name" value="GspB_C"/>
</dbReference>
<evidence type="ECO:0000313" key="4">
    <source>
        <dbReference type="Proteomes" id="UP000196485"/>
    </source>
</evidence>
<gene>
    <name evidence="3" type="ORF">PAQU9191_03165</name>
</gene>
<dbReference type="RefSeq" id="WP_087821611.1">
    <property type="nucleotide sequence ID" value="NZ_FYAH01000008.1"/>
</dbReference>
<proteinExistence type="predicted"/>
<evidence type="ECO:0000256" key="1">
    <source>
        <dbReference type="SAM" id="MobiDB-lite"/>
    </source>
</evidence>
<feature type="domain" description="Type II secretion system protein GspB C-terminal" evidence="2">
    <location>
        <begin position="262"/>
        <end position="321"/>
    </location>
</feature>
<keyword evidence="4" id="KW-1185">Reference proteome</keyword>
<dbReference type="Pfam" id="PF16537">
    <property type="entry name" value="T2SSB"/>
    <property type="match status" value="1"/>
</dbReference>
<dbReference type="GO" id="GO:0015627">
    <property type="term" value="C:type II protein secretion system complex"/>
    <property type="evidence" value="ECO:0007669"/>
    <property type="project" value="InterPro"/>
</dbReference>
<reference evidence="4" key="1">
    <citation type="submission" date="2017-06" db="EMBL/GenBank/DDBJ databases">
        <authorList>
            <person name="Rodrigo-Torres L."/>
            <person name="Arahal R. D."/>
            <person name="Lucena T."/>
        </authorList>
    </citation>
    <scope>NUCLEOTIDE SEQUENCE [LARGE SCALE GENOMIC DNA]</scope>
    <source>
        <strain evidence="4">type strain: CECT 9192</strain>
    </source>
</reference>
<name>A0A1Y6L3J7_9GAMM</name>
<dbReference type="Proteomes" id="UP000196485">
    <property type="component" value="Unassembled WGS sequence"/>
</dbReference>
<dbReference type="EMBL" id="FYAH01000008">
    <property type="protein sequence ID" value="SMY17847.1"/>
    <property type="molecule type" value="Genomic_DNA"/>
</dbReference>
<evidence type="ECO:0000259" key="2">
    <source>
        <dbReference type="Pfam" id="PF16537"/>
    </source>
</evidence>
<evidence type="ECO:0000313" key="3">
    <source>
        <dbReference type="EMBL" id="SMY17847.1"/>
    </source>
</evidence>
<feature type="compositionally biased region" description="Basic and acidic residues" evidence="1">
    <location>
        <begin position="213"/>
        <end position="235"/>
    </location>
</feature>
<dbReference type="AlphaFoldDB" id="A0A1Y6L3J7"/>
<feature type="region of interest" description="Disordered" evidence="1">
    <location>
        <begin position="213"/>
        <end position="238"/>
    </location>
</feature>
<feature type="region of interest" description="Disordered" evidence="1">
    <location>
        <begin position="1"/>
        <end position="28"/>
    </location>
</feature>